<evidence type="ECO:0000313" key="3">
    <source>
        <dbReference type="Proteomes" id="UP001153328"/>
    </source>
</evidence>
<dbReference type="SUPFAM" id="SSF46785">
    <property type="entry name" value="Winged helix' DNA-binding domain"/>
    <property type="match status" value="1"/>
</dbReference>
<proteinExistence type="predicted"/>
<evidence type="ECO:0008006" key="4">
    <source>
        <dbReference type="Google" id="ProtNLM"/>
    </source>
</evidence>
<reference evidence="2" key="1">
    <citation type="submission" date="2021-06" db="EMBL/GenBank/DDBJ databases">
        <authorList>
            <person name="Arsene-Ploetze F."/>
        </authorList>
    </citation>
    <scope>NUCLEOTIDE SEQUENCE</scope>
    <source>
        <strain evidence="2">SBRY1</strain>
    </source>
</reference>
<feature type="compositionally biased region" description="Low complexity" evidence="1">
    <location>
        <begin position="205"/>
        <end position="228"/>
    </location>
</feature>
<evidence type="ECO:0000256" key="1">
    <source>
        <dbReference type="SAM" id="MobiDB-lite"/>
    </source>
</evidence>
<dbReference type="InterPro" id="IPR036388">
    <property type="entry name" value="WH-like_DNA-bd_sf"/>
</dbReference>
<dbReference type="RefSeq" id="WP_205042536.1">
    <property type="nucleotide sequence ID" value="NZ_CAJVAX010000012.1"/>
</dbReference>
<sequence>MADSQSNAALPAPPLPEGAPPAGVIHVRHRHADRFTVVGNHLAQHPHLSAVAIGLAVYIQSLPDGAPVSVKALAAHFPEGEVTIRRAMNELQAAGYLERRRVPLGGGRFATRAFAYDRPVSPAPTAGPGRRDGRGSRPGPGRGSDPVARGLRSGRTHGGRLGKPRAALAGGLPTYHEAGPTGRSASWPAPAVPADSPAHAETGGPAASARTRRAAPATLRATAPTSSGPAADVLARLRLADPRLLLSARDIAHLAPSVDDWLARAVTPAQIARVLSTGLPQIPEPIHHPARFLEHRLTALLPPPLPPEAPRPAPLRTCDGCERAFRTHDPAALCADCRTGR</sequence>
<dbReference type="EMBL" id="CAJVAX010000012">
    <property type="protein sequence ID" value="CAG7628104.1"/>
    <property type="molecule type" value="Genomic_DNA"/>
</dbReference>
<dbReference type="AlphaFoldDB" id="A0A9W4GZK7"/>
<evidence type="ECO:0000313" key="2">
    <source>
        <dbReference type="EMBL" id="CAG7628104.1"/>
    </source>
</evidence>
<dbReference type="InterPro" id="IPR036390">
    <property type="entry name" value="WH_DNA-bd_sf"/>
</dbReference>
<feature type="region of interest" description="Disordered" evidence="1">
    <location>
        <begin position="1"/>
        <end position="22"/>
    </location>
</feature>
<gene>
    <name evidence="2" type="ORF">SBRY_20432</name>
</gene>
<dbReference type="Gene3D" id="1.10.10.10">
    <property type="entry name" value="Winged helix-like DNA-binding domain superfamily/Winged helix DNA-binding domain"/>
    <property type="match status" value="1"/>
</dbReference>
<accession>A0A9W4GZK7</accession>
<protein>
    <recommendedName>
        <fullName evidence="4">Helix-turn-helix domain-containing protein</fullName>
    </recommendedName>
</protein>
<feature type="region of interest" description="Disordered" evidence="1">
    <location>
        <begin position="115"/>
        <end position="228"/>
    </location>
</feature>
<name>A0A9W4GZK7_9ACTN</name>
<comment type="caution">
    <text evidence="2">The sequence shown here is derived from an EMBL/GenBank/DDBJ whole genome shotgun (WGS) entry which is preliminary data.</text>
</comment>
<organism evidence="2 3">
    <name type="scientific">Actinacidiphila bryophytorum</name>
    <dbReference type="NCBI Taxonomy" id="1436133"/>
    <lineage>
        <taxon>Bacteria</taxon>
        <taxon>Bacillati</taxon>
        <taxon>Actinomycetota</taxon>
        <taxon>Actinomycetes</taxon>
        <taxon>Kitasatosporales</taxon>
        <taxon>Streptomycetaceae</taxon>
        <taxon>Actinacidiphila</taxon>
    </lineage>
</organism>
<dbReference type="Proteomes" id="UP001153328">
    <property type="component" value="Unassembled WGS sequence"/>
</dbReference>
<feature type="compositionally biased region" description="Basic residues" evidence="1">
    <location>
        <begin position="152"/>
        <end position="163"/>
    </location>
</feature>
<keyword evidence="3" id="KW-1185">Reference proteome</keyword>